<protein>
    <submittedName>
        <fullName evidence="2">DUF2802 domain-containing protein</fullName>
    </submittedName>
</protein>
<evidence type="ECO:0000313" key="3">
    <source>
        <dbReference type="Proteomes" id="UP000253782"/>
    </source>
</evidence>
<dbReference type="AlphaFoldDB" id="A0A369UGI9"/>
<keyword evidence="1" id="KW-0812">Transmembrane</keyword>
<accession>A0A369UGI9</accession>
<proteinExistence type="predicted"/>
<evidence type="ECO:0000313" key="2">
    <source>
        <dbReference type="EMBL" id="RDD79844.1"/>
    </source>
</evidence>
<dbReference type="Proteomes" id="UP000253782">
    <property type="component" value="Unassembled WGS sequence"/>
</dbReference>
<sequence length="123" mass="13573">MLVETGLVVLIVLVVAQAVWLAIMWRQLRQQRIQLTQLLLATASDVPTSMLVMAQARIERRLESLLQQRDGSYAQSAPVAASDSFGLAQQLARQGVAVDELMARCGLSRGEAELVRRMQEIVA</sequence>
<dbReference type="RefSeq" id="WP_114847395.1">
    <property type="nucleotide sequence ID" value="NZ_JBHSPE010000001.1"/>
</dbReference>
<gene>
    <name evidence="2" type="ORF">DVJ77_20495</name>
</gene>
<reference evidence="2 3" key="1">
    <citation type="submission" date="2018-07" db="EMBL/GenBank/DDBJ databases">
        <title>Dyella tabacisoli L4-6T, whole genome shotgun sequence.</title>
        <authorList>
            <person name="Zhou X.-K."/>
            <person name="Li W.-J."/>
            <person name="Duan Y.-Q."/>
        </authorList>
    </citation>
    <scope>NUCLEOTIDE SEQUENCE [LARGE SCALE GENOMIC DNA]</scope>
    <source>
        <strain evidence="2 3">L4-6</strain>
    </source>
</reference>
<comment type="caution">
    <text evidence="2">The sequence shown here is derived from an EMBL/GenBank/DDBJ whole genome shotgun (WGS) entry which is preliminary data.</text>
</comment>
<feature type="transmembrane region" description="Helical" evidence="1">
    <location>
        <begin position="6"/>
        <end position="25"/>
    </location>
</feature>
<organism evidence="2 3">
    <name type="scientific">Dyella tabacisoli</name>
    <dbReference type="NCBI Taxonomy" id="2282381"/>
    <lineage>
        <taxon>Bacteria</taxon>
        <taxon>Pseudomonadati</taxon>
        <taxon>Pseudomonadota</taxon>
        <taxon>Gammaproteobacteria</taxon>
        <taxon>Lysobacterales</taxon>
        <taxon>Rhodanobacteraceae</taxon>
        <taxon>Dyella</taxon>
    </lineage>
</organism>
<dbReference type="EMBL" id="QQAH01000024">
    <property type="protein sequence ID" value="RDD79844.1"/>
    <property type="molecule type" value="Genomic_DNA"/>
</dbReference>
<keyword evidence="1" id="KW-1133">Transmembrane helix</keyword>
<dbReference type="InterPro" id="IPR021244">
    <property type="entry name" value="DUF2802"/>
</dbReference>
<dbReference type="OrthoDB" id="5955226at2"/>
<evidence type="ECO:0000256" key="1">
    <source>
        <dbReference type="SAM" id="Phobius"/>
    </source>
</evidence>
<dbReference type="Pfam" id="PF10975">
    <property type="entry name" value="DUF2802"/>
    <property type="match status" value="1"/>
</dbReference>
<name>A0A369UGI9_9GAMM</name>
<keyword evidence="3" id="KW-1185">Reference proteome</keyword>
<keyword evidence="1" id="KW-0472">Membrane</keyword>